<proteinExistence type="inferred from homology"/>
<dbReference type="KEGG" id="smam:Mal15_33370"/>
<dbReference type="Proteomes" id="UP000321353">
    <property type="component" value="Chromosome"/>
</dbReference>
<dbReference type="GO" id="GO:0005509">
    <property type="term" value="F:calcium ion binding"/>
    <property type="evidence" value="ECO:0007669"/>
    <property type="project" value="InterPro"/>
</dbReference>
<dbReference type="PROSITE" id="PS50222">
    <property type="entry name" value="EF_HAND_2"/>
    <property type="match status" value="1"/>
</dbReference>
<evidence type="ECO:0000313" key="6">
    <source>
        <dbReference type="Proteomes" id="UP000321353"/>
    </source>
</evidence>
<dbReference type="EMBL" id="CP036264">
    <property type="protein sequence ID" value="QEF99275.1"/>
    <property type="molecule type" value="Genomic_DNA"/>
</dbReference>
<sequence length="352" mass="38736" precursor="true">MNVQTLVAVFCIFFSAAWLSADEPVQSAEKHSIRIQVLLVESPDRLREETRRLLSGPTQKVLSTVAKLEREERVTLINHADMTVLEDSECMLQIGETVPIRTGTIRSGSGQVQTSYQSTSTGTIIQLRSRVSGEHVLVELDFTKSGVKSISDEQETPQGTAQLTHQTTIQIRDGSAIAVGGLMQQSDDQKKEILFIVTANILESSNLQVMKFQSFSRPPTRAGVVASPPGRAPSPGRPSQEEIRKRMSALAEMMFARADLDKDGLISKDELAKLAARDLDAKPPITKQQYAEWMKAKWESRQRSSGRAPRVSGFHPPEAPSRTSPTASERNDSSSEIETENADMEASDIEGD</sequence>
<name>A0A5B9MI58_9BACT</name>
<protein>
    <submittedName>
        <fullName evidence="5">Bacterial type II and III secretion system protein</fullName>
    </submittedName>
</protein>
<dbReference type="InterPro" id="IPR018247">
    <property type="entry name" value="EF_Hand_1_Ca_BS"/>
</dbReference>
<feature type="compositionally biased region" description="Acidic residues" evidence="2">
    <location>
        <begin position="335"/>
        <end position="352"/>
    </location>
</feature>
<dbReference type="Gene3D" id="1.10.238.10">
    <property type="entry name" value="EF-hand"/>
    <property type="match status" value="1"/>
</dbReference>
<feature type="signal peptide" evidence="3">
    <location>
        <begin position="1"/>
        <end position="21"/>
    </location>
</feature>
<evidence type="ECO:0000256" key="1">
    <source>
        <dbReference type="RuleBase" id="RU004003"/>
    </source>
</evidence>
<evidence type="ECO:0000256" key="2">
    <source>
        <dbReference type="SAM" id="MobiDB-lite"/>
    </source>
</evidence>
<dbReference type="RefSeq" id="WP_167546849.1">
    <property type="nucleotide sequence ID" value="NZ_CP036264.1"/>
</dbReference>
<dbReference type="InterPro" id="IPR011992">
    <property type="entry name" value="EF-hand-dom_pair"/>
</dbReference>
<feature type="region of interest" description="Disordered" evidence="2">
    <location>
        <begin position="296"/>
        <end position="352"/>
    </location>
</feature>
<feature type="domain" description="EF-hand" evidence="4">
    <location>
        <begin position="246"/>
        <end position="281"/>
    </location>
</feature>
<evidence type="ECO:0000256" key="3">
    <source>
        <dbReference type="SAM" id="SignalP"/>
    </source>
</evidence>
<reference evidence="5 6" key="1">
    <citation type="submission" date="2019-02" db="EMBL/GenBank/DDBJ databases">
        <title>Planctomycetal bacteria perform biofilm scaping via a novel small molecule.</title>
        <authorList>
            <person name="Jeske O."/>
            <person name="Boedeker C."/>
            <person name="Wiegand S."/>
            <person name="Breitling P."/>
            <person name="Kallscheuer N."/>
            <person name="Jogler M."/>
            <person name="Rohde M."/>
            <person name="Petersen J."/>
            <person name="Medema M.H."/>
            <person name="Surup F."/>
            <person name="Jogler C."/>
        </authorList>
    </citation>
    <scope>NUCLEOTIDE SEQUENCE [LARGE SCALE GENOMIC DNA]</scope>
    <source>
        <strain evidence="5 6">Mal15</strain>
    </source>
</reference>
<keyword evidence="6" id="KW-1185">Reference proteome</keyword>
<feature type="region of interest" description="Disordered" evidence="2">
    <location>
        <begin position="219"/>
        <end position="242"/>
    </location>
</feature>
<dbReference type="Pfam" id="PF00263">
    <property type="entry name" value="Secretin"/>
    <property type="match status" value="1"/>
</dbReference>
<evidence type="ECO:0000259" key="4">
    <source>
        <dbReference type="PROSITE" id="PS50222"/>
    </source>
</evidence>
<dbReference type="AlphaFoldDB" id="A0A5B9MI58"/>
<accession>A0A5B9MI58</accession>
<organism evidence="5 6">
    <name type="scientific">Stieleria maiorica</name>
    <dbReference type="NCBI Taxonomy" id="2795974"/>
    <lineage>
        <taxon>Bacteria</taxon>
        <taxon>Pseudomonadati</taxon>
        <taxon>Planctomycetota</taxon>
        <taxon>Planctomycetia</taxon>
        <taxon>Pirellulales</taxon>
        <taxon>Pirellulaceae</taxon>
        <taxon>Stieleria</taxon>
    </lineage>
</organism>
<comment type="similarity">
    <text evidence="1">Belongs to the bacterial secretin family.</text>
</comment>
<gene>
    <name evidence="5" type="ORF">Mal15_33370</name>
</gene>
<dbReference type="InterPro" id="IPR002048">
    <property type="entry name" value="EF_hand_dom"/>
</dbReference>
<dbReference type="SUPFAM" id="SSF47473">
    <property type="entry name" value="EF-hand"/>
    <property type="match status" value="1"/>
</dbReference>
<evidence type="ECO:0000313" key="5">
    <source>
        <dbReference type="EMBL" id="QEF99275.1"/>
    </source>
</evidence>
<feature type="chain" id="PRO_5023008326" evidence="3">
    <location>
        <begin position="22"/>
        <end position="352"/>
    </location>
</feature>
<keyword evidence="3" id="KW-0732">Signal</keyword>
<dbReference type="InterPro" id="IPR004846">
    <property type="entry name" value="T2SS/T3SS_dom"/>
</dbReference>
<dbReference type="PROSITE" id="PS00018">
    <property type="entry name" value="EF_HAND_1"/>
    <property type="match status" value="1"/>
</dbReference>
<dbReference type="GO" id="GO:0009306">
    <property type="term" value="P:protein secretion"/>
    <property type="evidence" value="ECO:0007669"/>
    <property type="project" value="InterPro"/>
</dbReference>